<evidence type="ECO:0000313" key="9">
    <source>
        <dbReference type="EMBL" id="KAF6755873.1"/>
    </source>
</evidence>
<gene>
    <name evidence="9" type="ORF">DFP72DRAFT_1008423</name>
</gene>
<keyword evidence="4" id="KW-0540">Nuclease</keyword>
<dbReference type="GO" id="GO:0004523">
    <property type="term" value="F:RNA-DNA hybrid ribonuclease activity"/>
    <property type="evidence" value="ECO:0007669"/>
    <property type="project" value="UniProtKB-EC"/>
</dbReference>
<evidence type="ECO:0000256" key="2">
    <source>
        <dbReference type="ARBA" id="ARBA00005300"/>
    </source>
</evidence>
<dbReference type="InterPro" id="IPR002156">
    <property type="entry name" value="RNaseH_domain"/>
</dbReference>
<keyword evidence="10" id="KW-1185">Reference proteome</keyword>
<dbReference type="InterPro" id="IPR036397">
    <property type="entry name" value="RNaseH_sf"/>
</dbReference>
<evidence type="ECO:0000256" key="6">
    <source>
        <dbReference type="ARBA" id="ARBA00022759"/>
    </source>
</evidence>
<feature type="domain" description="RNase H type-1" evidence="8">
    <location>
        <begin position="13"/>
        <end position="156"/>
    </location>
</feature>
<dbReference type="Gene3D" id="3.30.420.10">
    <property type="entry name" value="Ribonuclease H-like superfamily/Ribonuclease H"/>
    <property type="match status" value="1"/>
</dbReference>
<comment type="catalytic activity">
    <reaction evidence="1">
        <text>Endonucleolytic cleavage to 5'-phosphomonoester.</text>
        <dbReference type="EC" id="3.1.26.4"/>
    </reaction>
</comment>
<sequence length="448" mass="49479">MHASRANTPKVASSQKITVYTDGSGLHPGYEEARAGAGVWFGKDDERNRSIRVPEDLPQTNNSAEALAVLVAVKAVPSRSDLTIHTDSKFVIDSLTSGREKAENSDWLLQSNRAVLEETIGRIRKRKGRTTIKKVKGHSGVEGNEEADRLAGEGAQKPYGRKFKSRIPKGERVQGALLSEMTQALLYKGIRRAKATKTLPRRKTVAGLDAARHAAKDTVGLTPTDKTLWKSTRAKSIPHNRQKEFLWKLAHDALKCGSFWDGKPGCEHMVNCPTCEVPETAEHTLTDCPSSGQKVIWSLVGKIMEKRNIPWTAPKIGDITSCGIAGVRNTETGKVRTGASRLRTILIAISAHLIWKLRCEWRMGQGGVPDKTHPKREVHNRWVAMVNRIIKFDVMAAMSKGRIRGAPRPASVLHTWTNTLENETLLLDCINGKQWRIEGVLVGIPARG</sequence>
<proteinExistence type="inferred from homology"/>
<dbReference type="GO" id="GO:0046872">
    <property type="term" value="F:metal ion binding"/>
    <property type="evidence" value="ECO:0007669"/>
    <property type="project" value="UniProtKB-KW"/>
</dbReference>
<dbReference type="GO" id="GO:0043137">
    <property type="term" value="P:DNA replication, removal of RNA primer"/>
    <property type="evidence" value="ECO:0007669"/>
    <property type="project" value="TreeGrafter"/>
</dbReference>
<reference evidence="9 10" key="1">
    <citation type="submission" date="2020-07" db="EMBL/GenBank/DDBJ databases">
        <title>Comparative genomics of pyrophilous fungi reveals a link between fire events and developmental genes.</title>
        <authorList>
            <consortium name="DOE Joint Genome Institute"/>
            <person name="Steindorff A.S."/>
            <person name="Carver A."/>
            <person name="Calhoun S."/>
            <person name="Stillman K."/>
            <person name="Liu H."/>
            <person name="Lipzen A."/>
            <person name="Pangilinan J."/>
            <person name="Labutti K."/>
            <person name="Bruns T.D."/>
            <person name="Grigoriev I.V."/>
        </authorList>
    </citation>
    <scope>NUCLEOTIDE SEQUENCE [LARGE SCALE GENOMIC DNA]</scope>
    <source>
        <strain evidence="9 10">CBS 144469</strain>
    </source>
</reference>
<comment type="similarity">
    <text evidence="2">Belongs to the RNase H family.</text>
</comment>
<evidence type="ECO:0000256" key="4">
    <source>
        <dbReference type="ARBA" id="ARBA00022722"/>
    </source>
</evidence>
<keyword evidence="6" id="KW-0255">Endonuclease</keyword>
<organism evidence="9 10">
    <name type="scientific">Ephemerocybe angulata</name>
    <dbReference type="NCBI Taxonomy" id="980116"/>
    <lineage>
        <taxon>Eukaryota</taxon>
        <taxon>Fungi</taxon>
        <taxon>Dikarya</taxon>
        <taxon>Basidiomycota</taxon>
        <taxon>Agaricomycotina</taxon>
        <taxon>Agaricomycetes</taxon>
        <taxon>Agaricomycetidae</taxon>
        <taxon>Agaricales</taxon>
        <taxon>Agaricineae</taxon>
        <taxon>Psathyrellaceae</taxon>
        <taxon>Ephemerocybe</taxon>
    </lineage>
</organism>
<keyword evidence="5" id="KW-0479">Metal-binding</keyword>
<dbReference type="InterPro" id="IPR050092">
    <property type="entry name" value="RNase_H"/>
</dbReference>
<dbReference type="AlphaFoldDB" id="A0A8H6I1U7"/>
<dbReference type="CDD" id="cd09280">
    <property type="entry name" value="RNase_HI_eukaryote_like"/>
    <property type="match status" value="1"/>
</dbReference>
<evidence type="ECO:0000256" key="5">
    <source>
        <dbReference type="ARBA" id="ARBA00022723"/>
    </source>
</evidence>
<dbReference type="InterPro" id="IPR012337">
    <property type="entry name" value="RNaseH-like_sf"/>
</dbReference>
<name>A0A8H6I1U7_9AGAR</name>
<keyword evidence="7" id="KW-0378">Hydrolase</keyword>
<dbReference type="GO" id="GO:0003676">
    <property type="term" value="F:nucleic acid binding"/>
    <property type="evidence" value="ECO:0007669"/>
    <property type="project" value="InterPro"/>
</dbReference>
<evidence type="ECO:0000256" key="7">
    <source>
        <dbReference type="ARBA" id="ARBA00022801"/>
    </source>
</evidence>
<dbReference type="PROSITE" id="PS50879">
    <property type="entry name" value="RNASE_H_1"/>
    <property type="match status" value="1"/>
</dbReference>
<dbReference type="Pfam" id="PF00075">
    <property type="entry name" value="RNase_H"/>
    <property type="match status" value="1"/>
</dbReference>
<dbReference type="PANTHER" id="PTHR10642:SF26">
    <property type="entry name" value="RIBONUCLEASE H1"/>
    <property type="match status" value="1"/>
</dbReference>
<dbReference type="Proteomes" id="UP000521943">
    <property type="component" value="Unassembled WGS sequence"/>
</dbReference>
<evidence type="ECO:0000259" key="8">
    <source>
        <dbReference type="PROSITE" id="PS50879"/>
    </source>
</evidence>
<accession>A0A8H6I1U7</accession>
<comment type="caution">
    <text evidence="9">The sequence shown here is derived from an EMBL/GenBank/DDBJ whole genome shotgun (WGS) entry which is preliminary data.</text>
</comment>
<dbReference type="EMBL" id="JACGCI010000028">
    <property type="protein sequence ID" value="KAF6755873.1"/>
    <property type="molecule type" value="Genomic_DNA"/>
</dbReference>
<evidence type="ECO:0000256" key="3">
    <source>
        <dbReference type="ARBA" id="ARBA00012180"/>
    </source>
</evidence>
<dbReference type="OrthoDB" id="2752996at2759"/>
<dbReference type="PANTHER" id="PTHR10642">
    <property type="entry name" value="RIBONUCLEASE H1"/>
    <property type="match status" value="1"/>
</dbReference>
<dbReference type="EC" id="3.1.26.4" evidence="3"/>
<evidence type="ECO:0000313" key="10">
    <source>
        <dbReference type="Proteomes" id="UP000521943"/>
    </source>
</evidence>
<protein>
    <recommendedName>
        <fullName evidence="3">ribonuclease H</fullName>
        <ecNumber evidence="3">3.1.26.4</ecNumber>
    </recommendedName>
</protein>
<evidence type="ECO:0000256" key="1">
    <source>
        <dbReference type="ARBA" id="ARBA00000077"/>
    </source>
</evidence>
<dbReference type="SUPFAM" id="SSF53098">
    <property type="entry name" value="Ribonuclease H-like"/>
    <property type="match status" value="1"/>
</dbReference>